<feature type="region of interest" description="Disordered" evidence="1">
    <location>
        <begin position="1"/>
        <end position="22"/>
    </location>
</feature>
<dbReference type="AlphaFoldDB" id="A0A813KFW2"/>
<protein>
    <submittedName>
        <fullName evidence="2">Uncharacterized protein</fullName>
    </submittedName>
</protein>
<reference evidence="2" key="1">
    <citation type="submission" date="2021-02" db="EMBL/GenBank/DDBJ databases">
        <authorList>
            <person name="Dougan E. K."/>
            <person name="Rhodes N."/>
            <person name="Thang M."/>
            <person name="Chan C."/>
        </authorList>
    </citation>
    <scope>NUCLEOTIDE SEQUENCE</scope>
</reference>
<feature type="non-terminal residue" evidence="2">
    <location>
        <position position="75"/>
    </location>
</feature>
<comment type="caution">
    <text evidence="2">The sequence shown here is derived from an EMBL/GenBank/DDBJ whole genome shotgun (WGS) entry which is preliminary data.</text>
</comment>
<sequence length="75" mass="7743">MPRQTQSAGVAPWRPRLSGGAAPAPAALQATVAAAVGELRAREMVLGLTCQSSHRRRCSSGPLTAYPSGQLTWAG</sequence>
<evidence type="ECO:0000313" key="3">
    <source>
        <dbReference type="Proteomes" id="UP000626109"/>
    </source>
</evidence>
<gene>
    <name evidence="2" type="ORF">PGLA2088_LOCUS32807</name>
</gene>
<proteinExistence type="predicted"/>
<dbReference type="Proteomes" id="UP000626109">
    <property type="component" value="Unassembled WGS sequence"/>
</dbReference>
<evidence type="ECO:0000256" key="1">
    <source>
        <dbReference type="SAM" id="MobiDB-lite"/>
    </source>
</evidence>
<organism evidence="2 3">
    <name type="scientific">Polarella glacialis</name>
    <name type="common">Dinoflagellate</name>
    <dbReference type="NCBI Taxonomy" id="89957"/>
    <lineage>
        <taxon>Eukaryota</taxon>
        <taxon>Sar</taxon>
        <taxon>Alveolata</taxon>
        <taxon>Dinophyceae</taxon>
        <taxon>Suessiales</taxon>
        <taxon>Suessiaceae</taxon>
        <taxon>Polarella</taxon>
    </lineage>
</organism>
<name>A0A813KFW2_POLGL</name>
<evidence type="ECO:0000313" key="2">
    <source>
        <dbReference type="EMBL" id="CAE8703380.1"/>
    </source>
</evidence>
<dbReference type="EMBL" id="CAJNNW010030409">
    <property type="protein sequence ID" value="CAE8703380.1"/>
    <property type="molecule type" value="Genomic_DNA"/>
</dbReference>
<accession>A0A813KFW2</accession>